<feature type="non-terminal residue" evidence="1">
    <location>
        <position position="1"/>
    </location>
</feature>
<protein>
    <submittedName>
        <fullName evidence="1">Uncharacterized protein</fullName>
    </submittedName>
</protein>
<reference evidence="1" key="1">
    <citation type="journal article" date="2019" name="Sci. Rep.">
        <title>Draft genome of Tanacetum cinerariifolium, the natural source of mosquito coil.</title>
        <authorList>
            <person name="Yamashiro T."/>
            <person name="Shiraishi A."/>
            <person name="Satake H."/>
            <person name="Nakayama K."/>
        </authorList>
    </citation>
    <scope>NUCLEOTIDE SEQUENCE</scope>
</reference>
<dbReference type="EMBL" id="BKCJ011044415">
    <property type="protein sequence ID" value="GFC73834.1"/>
    <property type="molecule type" value="Genomic_DNA"/>
</dbReference>
<gene>
    <name evidence="1" type="ORF">Tci_845804</name>
</gene>
<organism evidence="1">
    <name type="scientific">Tanacetum cinerariifolium</name>
    <name type="common">Dalmatian daisy</name>
    <name type="synonym">Chrysanthemum cinerariifolium</name>
    <dbReference type="NCBI Taxonomy" id="118510"/>
    <lineage>
        <taxon>Eukaryota</taxon>
        <taxon>Viridiplantae</taxon>
        <taxon>Streptophyta</taxon>
        <taxon>Embryophyta</taxon>
        <taxon>Tracheophyta</taxon>
        <taxon>Spermatophyta</taxon>
        <taxon>Magnoliopsida</taxon>
        <taxon>eudicotyledons</taxon>
        <taxon>Gunneridae</taxon>
        <taxon>Pentapetalae</taxon>
        <taxon>asterids</taxon>
        <taxon>campanulids</taxon>
        <taxon>Asterales</taxon>
        <taxon>Asteraceae</taxon>
        <taxon>Asteroideae</taxon>
        <taxon>Anthemideae</taxon>
        <taxon>Anthemidinae</taxon>
        <taxon>Tanacetum</taxon>
    </lineage>
</organism>
<proteinExistence type="predicted"/>
<comment type="caution">
    <text evidence="1">The sequence shown here is derived from an EMBL/GenBank/DDBJ whole genome shotgun (WGS) entry which is preliminary data.</text>
</comment>
<accession>A0A699QNI1</accession>
<evidence type="ECO:0000313" key="1">
    <source>
        <dbReference type="EMBL" id="GFC73834.1"/>
    </source>
</evidence>
<name>A0A699QNI1_TANCI</name>
<dbReference type="AlphaFoldDB" id="A0A699QNI1"/>
<sequence>SGKSVRGMIQSGSGVSGMSSFGTCFSQSGLFLILGRCATLMFSKSEIFTSSGCFDPEESESCLLFLCRSESREGGGS</sequence>